<evidence type="ECO:0000256" key="5">
    <source>
        <dbReference type="ARBA" id="ARBA00047033"/>
    </source>
</evidence>
<evidence type="ECO:0000259" key="9">
    <source>
        <dbReference type="Pfam" id="PF16134"/>
    </source>
</evidence>
<dbReference type="Pfam" id="PF11262">
    <property type="entry name" value="Tho2"/>
    <property type="match status" value="1"/>
</dbReference>
<feature type="compositionally biased region" description="Low complexity" evidence="6">
    <location>
        <begin position="1053"/>
        <end position="1066"/>
    </location>
</feature>
<dbReference type="Pfam" id="PF16134">
    <property type="entry name" value="THOC2_N"/>
    <property type="match status" value="2"/>
</dbReference>
<reference evidence="10" key="1">
    <citation type="submission" date="2021-02" db="EMBL/GenBank/DDBJ databases">
        <authorList>
            <person name="Bekaert M."/>
        </authorList>
    </citation>
    <scope>NUCLEOTIDE SEQUENCE</scope>
    <source>
        <strain evidence="10">IoA-00</strain>
    </source>
</reference>
<evidence type="ECO:0000256" key="2">
    <source>
        <dbReference type="ARBA" id="ARBA00007857"/>
    </source>
</evidence>
<evidence type="ECO:0000256" key="3">
    <source>
        <dbReference type="ARBA" id="ARBA00019596"/>
    </source>
</evidence>
<protein>
    <recommendedName>
        <fullName evidence="3">THO complex subunit 2</fullName>
    </recommendedName>
</protein>
<evidence type="ECO:0000259" key="7">
    <source>
        <dbReference type="Pfam" id="PF11262"/>
    </source>
</evidence>
<dbReference type="Proteomes" id="UP000675881">
    <property type="component" value="Chromosome 6"/>
</dbReference>
<evidence type="ECO:0000259" key="8">
    <source>
        <dbReference type="Pfam" id="PF11732"/>
    </source>
</evidence>
<gene>
    <name evidence="10" type="ORF">LSAA_11620</name>
</gene>
<evidence type="ECO:0000256" key="6">
    <source>
        <dbReference type="SAM" id="MobiDB-lite"/>
    </source>
</evidence>
<feature type="compositionally biased region" description="Basic and acidic residues" evidence="6">
    <location>
        <begin position="1236"/>
        <end position="1254"/>
    </location>
</feature>
<dbReference type="GO" id="GO:0000445">
    <property type="term" value="C:THO complex part of transcription export complex"/>
    <property type="evidence" value="ECO:0007669"/>
    <property type="project" value="TreeGrafter"/>
</dbReference>
<dbReference type="EMBL" id="HG994585">
    <property type="protein sequence ID" value="CAF2988750.1"/>
    <property type="molecule type" value="Genomic_DNA"/>
</dbReference>
<feature type="region of interest" description="Disordered" evidence="6">
    <location>
        <begin position="1187"/>
        <end position="1254"/>
    </location>
</feature>
<feature type="region of interest" description="Disordered" evidence="6">
    <location>
        <begin position="1049"/>
        <end position="1096"/>
    </location>
</feature>
<dbReference type="InterPro" id="IPR040007">
    <property type="entry name" value="Tho2"/>
</dbReference>
<sequence>MTTTGVTTWEFWSSWDRNGKSEFQKTFRSFLEGDGGEKEIYSLKNVENLKRLIYELIWKYLKGTLKRDQVLNAFSEMIGYHKEVASLICDILGVVDLETNQREERDRYDGLLHDAERYLSEGILKERLEIETLGESGILKNSKKFFSTVIKLKTKLFYKQQKFNLFREECEGYSKLITELNQDLSSTSPAQDLNFNFILNKRIVFRSRYSKSRPYSFNIRSSYSKPFYDLLGPEDSQIFKDAESELKSAREFVRKSVVVSTNKTEEIDLIDSSSIVPANQKFGLLEALIHVGAWSEAEIIISQLPTYYSVSQPKISHALCRLVHTTIEPLNRRYGGMSSRLRYTKYAPLKNNEAPKPCETFEDFQTVAMPMLLALGPHAYTDPILLYKALRIIKFSLGISVEENGRHLMKNSDPKSSVLYYDALTIMDEVFLPSLSLMDCNCGLAEEIWTVLKVYPYHFRYPNIQKSIKRIMQRLSKENVKPVSRQLGKLTHSSPGLLFDYILSQIQLYDNLIGPVVDALKYLTNLSFDVLGYSIIEALNNPDKDKSKHDGTKLTGILQYVANQLKSKKSLDLLIMKEIVLKMSGIEAAEEMTNEQIDAMAGGEILRSEAGSFSQVKNTKKSSQRLKDALIDNNLAVPICLLMAQQRNCVVYHETEDSHLKLVGILFDQCQDTLVQFGTFLACNMSIDDYTRRLPRMHELLTQFHVNSDLAFFLARPMFNHKISLKFEELKKQQKDWKNKSTSEKSRIHADAAIMVMEPVIDAIRPLHPSKIWEDISPQFFDNFLVINDKLMEEEKKQREHVERVMTRLREERDTWFLTRTVRLAKNETITTFLQLCLFPRCIFTSSDAIYCAKFVQVIHMLKTPNFSTLICFDRIFCDITYTVTSCTENEANRYGRFLAAMLEIVMRWHSAKEVFEKECVGYPGFVTRFRVANDAPGRGNAAGNDTVDYENYRHVCHKWHYKIAKALVVCLESKDYVQIRNALIVLTKILPYFPIITTLAGVIEKRIEKVCADEKEHRKDLYIKATSYSGQLKARKSSMLKEHEFHVVKKQGGAATTTGAGSGASPIEAPSNNTSKKEGETKTDRKSASKEMRVTQERDLKIENPPRGTVVEIPRKETKRKRKEKEAMTESLEKGIGMIWDHLNPPLIIGEVLNQVKKKTLSVVKWTTLQKSTKIKEEQKDHLVSVVPLKKKTKKEKKSETQRKRDRPIEESRDDSLKRRKDVEEKSQQNGTPDSAEKKQRTPRRTEVKSSRK</sequence>
<dbReference type="InterPro" id="IPR032302">
    <property type="entry name" value="THOC2_N"/>
</dbReference>
<dbReference type="AlphaFoldDB" id="A0A7R8D3Y2"/>
<dbReference type="GO" id="GO:0003729">
    <property type="term" value="F:mRNA binding"/>
    <property type="evidence" value="ECO:0007669"/>
    <property type="project" value="TreeGrafter"/>
</dbReference>
<feature type="domain" description="THO complex subunitTHOC2 N-terminal" evidence="8">
    <location>
        <begin position="487"/>
        <end position="555"/>
    </location>
</feature>
<dbReference type="PANTHER" id="PTHR21597">
    <property type="entry name" value="THO2 PROTEIN"/>
    <property type="match status" value="1"/>
</dbReference>
<keyword evidence="4" id="KW-0539">Nucleus</keyword>
<dbReference type="InterPro" id="IPR021418">
    <property type="entry name" value="THO_THOC2_C"/>
</dbReference>
<accession>A0A7R8D3Y2</accession>
<evidence type="ECO:0000256" key="4">
    <source>
        <dbReference type="ARBA" id="ARBA00023242"/>
    </source>
</evidence>
<dbReference type="OrthoDB" id="29024at2759"/>
<dbReference type="PANTHER" id="PTHR21597:SF0">
    <property type="entry name" value="THO COMPLEX SUBUNIT 2"/>
    <property type="match status" value="1"/>
</dbReference>
<comment type="subunit">
    <text evidence="5">Component of the THO subcomplex, which is composed of THOC1, THOC2, THOC3, THOC5, THOC6 and THOC7. The THO subcomplex interacts with DDX39B to form the THO-DDX39B complex which multimerizes into a 28-subunit tetrameric assembly. Component of the transcription/export (TREX) complex at least composed of ALYREF/THOC4, DDX39B, SARNP/CIP29, CHTOP and the THO subcomplex; in the complex interacts with THOC1, THOC3, THOC5, THOC7 and DDX39B. TREX seems to have a dynamic structure involving ATP-dependent remodeling. Interacts with POLDIP3 and ZC3H11A.</text>
</comment>
<feature type="compositionally biased region" description="Basic and acidic residues" evidence="6">
    <location>
        <begin position="1198"/>
        <end position="1228"/>
    </location>
</feature>
<evidence type="ECO:0000256" key="1">
    <source>
        <dbReference type="ARBA" id="ARBA00004123"/>
    </source>
</evidence>
<comment type="subcellular location">
    <subcellularLocation>
        <location evidence="1">Nucleus</location>
    </subcellularLocation>
</comment>
<feature type="domain" description="THO complex subunit 2 N-terminal" evidence="9">
    <location>
        <begin position="357"/>
        <end position="461"/>
    </location>
</feature>
<dbReference type="GO" id="GO:0006406">
    <property type="term" value="P:mRNA export from nucleus"/>
    <property type="evidence" value="ECO:0007669"/>
    <property type="project" value="InterPro"/>
</dbReference>
<feature type="domain" description="THO complex subunit 2 N-terminal" evidence="9">
    <location>
        <begin position="10"/>
        <end position="189"/>
    </location>
</feature>
<dbReference type="Pfam" id="PF11732">
    <property type="entry name" value="Thoc2"/>
    <property type="match status" value="1"/>
</dbReference>
<comment type="similarity">
    <text evidence="2">Belongs to the THOC2 family.</text>
</comment>
<organism evidence="10 11">
    <name type="scientific">Lepeophtheirus salmonis</name>
    <name type="common">Salmon louse</name>
    <name type="synonym">Caligus salmonis</name>
    <dbReference type="NCBI Taxonomy" id="72036"/>
    <lineage>
        <taxon>Eukaryota</taxon>
        <taxon>Metazoa</taxon>
        <taxon>Ecdysozoa</taxon>
        <taxon>Arthropoda</taxon>
        <taxon>Crustacea</taxon>
        <taxon>Multicrustacea</taxon>
        <taxon>Hexanauplia</taxon>
        <taxon>Copepoda</taxon>
        <taxon>Siphonostomatoida</taxon>
        <taxon>Caligidae</taxon>
        <taxon>Lepeophtheirus</taxon>
    </lineage>
</organism>
<proteinExistence type="inferred from homology"/>
<keyword evidence="11" id="KW-1185">Reference proteome</keyword>
<feature type="compositionally biased region" description="Basic and acidic residues" evidence="6">
    <location>
        <begin position="1076"/>
        <end position="1096"/>
    </location>
</feature>
<feature type="domain" description="THO complex subunitTHOC2 C-terminal" evidence="7">
    <location>
        <begin position="787"/>
        <end position="1033"/>
    </location>
</feature>
<dbReference type="GO" id="GO:0006397">
    <property type="term" value="P:mRNA processing"/>
    <property type="evidence" value="ECO:0007669"/>
    <property type="project" value="InterPro"/>
</dbReference>
<evidence type="ECO:0000313" key="11">
    <source>
        <dbReference type="Proteomes" id="UP000675881"/>
    </source>
</evidence>
<dbReference type="InterPro" id="IPR021726">
    <property type="entry name" value="THO_THOC2_N"/>
</dbReference>
<evidence type="ECO:0000313" key="10">
    <source>
        <dbReference type="EMBL" id="CAF2988750.1"/>
    </source>
</evidence>
<name>A0A7R8D3Y2_LEPSM</name>